<evidence type="ECO:0000259" key="6">
    <source>
        <dbReference type="Pfam" id="PF03936"/>
    </source>
</evidence>
<dbReference type="Pfam" id="PF03936">
    <property type="entry name" value="Terpene_synth_C"/>
    <property type="match status" value="1"/>
</dbReference>
<dbReference type="InterPro" id="IPR005630">
    <property type="entry name" value="Terpene_synthase_metal-bd"/>
</dbReference>
<dbReference type="InterPro" id="IPR001906">
    <property type="entry name" value="Terpene_synth_N"/>
</dbReference>
<dbReference type="SFLD" id="SFLDG01019">
    <property type="entry name" value="Terpene_Cyclase_Like_1_C_Termi"/>
    <property type="match status" value="1"/>
</dbReference>
<dbReference type="EMBL" id="KE343711">
    <property type="protein sequence ID" value="EXB39111.1"/>
    <property type="molecule type" value="Genomic_DNA"/>
</dbReference>
<dbReference type="SUPFAM" id="SSF48576">
    <property type="entry name" value="Terpenoid synthases"/>
    <property type="match status" value="1"/>
</dbReference>
<keyword evidence="4" id="KW-0456">Lyase</keyword>
<dbReference type="InterPro" id="IPR008949">
    <property type="entry name" value="Isoprenoid_synthase_dom_sf"/>
</dbReference>
<dbReference type="AlphaFoldDB" id="W9QVA8"/>
<evidence type="ECO:0000256" key="3">
    <source>
        <dbReference type="ARBA" id="ARBA00022842"/>
    </source>
</evidence>
<dbReference type="SUPFAM" id="SSF48239">
    <property type="entry name" value="Terpenoid cyclases/Protein prenyltransferases"/>
    <property type="match status" value="1"/>
</dbReference>
<dbReference type="Pfam" id="PF01397">
    <property type="entry name" value="Terpene_synth"/>
    <property type="match status" value="1"/>
</dbReference>
<evidence type="ECO:0000313" key="7">
    <source>
        <dbReference type="EMBL" id="EXB39111.1"/>
    </source>
</evidence>
<dbReference type="FunFam" id="1.10.600.10:FF:000007">
    <property type="entry name" value="Isoprene synthase, chloroplastic"/>
    <property type="match status" value="1"/>
</dbReference>
<gene>
    <name evidence="7" type="ORF">L484_016581</name>
</gene>
<evidence type="ECO:0000256" key="4">
    <source>
        <dbReference type="ARBA" id="ARBA00023239"/>
    </source>
</evidence>
<keyword evidence="8" id="KW-1185">Reference proteome</keyword>
<sequence>MAFHIQFSSLLISTSNFMISRPRACLAPTSVSRLRSGVASCPVQCVADITRISNDEKIIARRSANYQPPIWNFDFVQSLQTQYTRESYAERFENLKEVVREILSNLEDDPLAQLEHIDMLQRLGISYHFDEEIKCVLEEIYNNNSKKNNDLYAIALEFRLLRQHGYSMPQEVFNAFRDEMGNFSADTVAMLSLYEASFHMIKGESILEEARDLSIKCLEEYIKTNKVQNDVLSLLVSHALELPLHWRMPRLESRWFIDLYERRHDKNPFLLEFAKLDFNIVQSTHQEDLKHASRWWRNTGLEKLDFARDRLVENFLWTVGFAYEPQFGYYRRTGTEVIAFITLIDDIYDVYGTLDELELFTNAVERWDTDAMDELPDYMKMCFLAFYNSVNDMAFHLLKEQGIHIIKYLKKGWADLCKGFLVEAKWYYSGYTPTFQEYIDNAWISISIPMILVHAYLFAANPTKEALNYLEEYSSIFRHSGILFRLLDDLGTSSNELKRGDVPKSIQCYMYEARVLEEKACQDIKLLIHEKWKHVNEERVADSPFSKTFIEIAMNVVRTGQFFYQYGDGYAIQDRETKEHIVSLFVDPIPL</sequence>
<dbReference type="Gene3D" id="1.50.10.130">
    <property type="entry name" value="Terpene synthase, N-terminal domain"/>
    <property type="match status" value="1"/>
</dbReference>
<dbReference type="Proteomes" id="UP000030645">
    <property type="component" value="Unassembled WGS sequence"/>
</dbReference>
<evidence type="ECO:0000259" key="5">
    <source>
        <dbReference type="Pfam" id="PF01397"/>
    </source>
</evidence>
<dbReference type="InterPro" id="IPR036965">
    <property type="entry name" value="Terpene_synth_N_sf"/>
</dbReference>
<keyword evidence="3" id="KW-0460">Magnesium</keyword>
<feature type="domain" description="Terpene synthase metal-binding" evidence="6">
    <location>
        <begin position="299"/>
        <end position="533"/>
    </location>
</feature>
<protein>
    <submittedName>
        <fullName evidence="7">Myrcene synthase</fullName>
    </submittedName>
</protein>
<dbReference type="STRING" id="981085.W9QVA8"/>
<feature type="domain" description="Terpene synthase N-terminal" evidence="5">
    <location>
        <begin position="70"/>
        <end position="240"/>
    </location>
</feature>
<dbReference type="GO" id="GO:0016102">
    <property type="term" value="P:diterpenoid biosynthetic process"/>
    <property type="evidence" value="ECO:0007669"/>
    <property type="project" value="InterPro"/>
</dbReference>
<evidence type="ECO:0000256" key="1">
    <source>
        <dbReference type="ARBA" id="ARBA00001946"/>
    </source>
</evidence>
<dbReference type="CDD" id="cd00684">
    <property type="entry name" value="Terpene_cyclase_plant_C1"/>
    <property type="match status" value="1"/>
</dbReference>
<dbReference type="SFLD" id="SFLDS00005">
    <property type="entry name" value="Isoprenoid_Synthase_Type_I"/>
    <property type="match status" value="1"/>
</dbReference>
<name>W9QVA8_9ROSA</name>
<dbReference type="Gene3D" id="1.10.600.10">
    <property type="entry name" value="Farnesyl Diphosphate Synthase"/>
    <property type="match status" value="1"/>
</dbReference>
<dbReference type="PANTHER" id="PTHR31225:SF9">
    <property type="entry name" value="TERPENE SYNTHASE 10"/>
    <property type="match status" value="1"/>
</dbReference>
<dbReference type="PANTHER" id="PTHR31225">
    <property type="entry name" value="OS04G0344100 PROTEIN-RELATED"/>
    <property type="match status" value="1"/>
</dbReference>
<dbReference type="InterPro" id="IPR008930">
    <property type="entry name" value="Terpenoid_cyclase/PrenylTrfase"/>
</dbReference>
<accession>W9QVA8</accession>
<proteinExistence type="predicted"/>
<dbReference type="GO" id="GO:0010333">
    <property type="term" value="F:terpene synthase activity"/>
    <property type="evidence" value="ECO:0007669"/>
    <property type="project" value="InterPro"/>
</dbReference>
<reference evidence="8" key="1">
    <citation type="submission" date="2013-01" db="EMBL/GenBank/DDBJ databases">
        <title>Draft Genome Sequence of a Mulberry Tree, Morus notabilis C.K. Schneid.</title>
        <authorList>
            <person name="He N."/>
            <person name="Zhao S."/>
        </authorList>
    </citation>
    <scope>NUCLEOTIDE SEQUENCE</scope>
</reference>
<dbReference type="InterPro" id="IPR050148">
    <property type="entry name" value="Terpene_synthase-like"/>
</dbReference>
<dbReference type="eggNOG" id="ENOG502QUH3">
    <property type="taxonomic scope" value="Eukaryota"/>
</dbReference>
<dbReference type="FunFam" id="1.50.10.130:FF:000001">
    <property type="entry name" value="Isoprene synthase, chloroplastic"/>
    <property type="match status" value="1"/>
</dbReference>
<dbReference type="GO" id="GO:0000287">
    <property type="term" value="F:magnesium ion binding"/>
    <property type="evidence" value="ECO:0007669"/>
    <property type="project" value="InterPro"/>
</dbReference>
<comment type="cofactor">
    <cofactor evidence="1">
        <name>Mg(2+)</name>
        <dbReference type="ChEBI" id="CHEBI:18420"/>
    </cofactor>
</comment>
<keyword evidence="2" id="KW-0479">Metal-binding</keyword>
<dbReference type="KEGG" id="mnt:21399624"/>
<dbReference type="InterPro" id="IPR044814">
    <property type="entry name" value="Terpene_cyclase_plant_C1"/>
</dbReference>
<dbReference type="OrthoDB" id="1936865at2759"/>
<dbReference type="InterPro" id="IPR034741">
    <property type="entry name" value="Terpene_cyclase-like_1_C"/>
</dbReference>
<evidence type="ECO:0000313" key="8">
    <source>
        <dbReference type="Proteomes" id="UP000030645"/>
    </source>
</evidence>
<organism evidence="7 8">
    <name type="scientific">Morus notabilis</name>
    <dbReference type="NCBI Taxonomy" id="981085"/>
    <lineage>
        <taxon>Eukaryota</taxon>
        <taxon>Viridiplantae</taxon>
        <taxon>Streptophyta</taxon>
        <taxon>Embryophyta</taxon>
        <taxon>Tracheophyta</taxon>
        <taxon>Spermatophyta</taxon>
        <taxon>Magnoliopsida</taxon>
        <taxon>eudicotyledons</taxon>
        <taxon>Gunneridae</taxon>
        <taxon>Pentapetalae</taxon>
        <taxon>rosids</taxon>
        <taxon>fabids</taxon>
        <taxon>Rosales</taxon>
        <taxon>Moraceae</taxon>
        <taxon>Moreae</taxon>
        <taxon>Morus</taxon>
    </lineage>
</organism>
<evidence type="ECO:0000256" key="2">
    <source>
        <dbReference type="ARBA" id="ARBA00022723"/>
    </source>
</evidence>